<evidence type="ECO:0000256" key="1">
    <source>
        <dbReference type="SAM" id="Coils"/>
    </source>
</evidence>
<gene>
    <name evidence="3" type="ORF">CIAN88_05885</name>
</gene>
<accession>A0A099IA31</accession>
<proteinExistence type="predicted"/>
<reference evidence="3 4" key="1">
    <citation type="submission" date="2014-08" db="EMBL/GenBank/DDBJ databases">
        <title>Clostridium innocuum, an unnegligible vancomycin-resistant pathogen causing extra-intestinal infections.</title>
        <authorList>
            <person name="Feng Y."/>
            <person name="Chiu C.-H."/>
        </authorList>
    </citation>
    <scope>NUCLEOTIDE SEQUENCE [LARGE SCALE GENOMIC DNA]</scope>
    <source>
        <strain evidence="3 4">AN88</strain>
    </source>
</reference>
<dbReference type="AlphaFoldDB" id="A0A099IA31"/>
<feature type="coiled-coil region" evidence="1">
    <location>
        <begin position="49"/>
        <end position="104"/>
    </location>
</feature>
<organism evidence="3 4">
    <name type="scientific">Clostridium innocuum</name>
    <dbReference type="NCBI Taxonomy" id="1522"/>
    <lineage>
        <taxon>Bacteria</taxon>
        <taxon>Bacillati</taxon>
        <taxon>Bacillota</taxon>
        <taxon>Clostridia</taxon>
        <taxon>Eubacteriales</taxon>
        <taxon>Clostridiaceae</taxon>
        <taxon>Clostridium</taxon>
    </lineage>
</organism>
<comment type="caution">
    <text evidence="3">The sequence shown here is derived from an EMBL/GenBank/DDBJ whole genome shotgun (WGS) entry which is preliminary data.</text>
</comment>
<protein>
    <submittedName>
        <fullName evidence="3">Tail protein</fullName>
    </submittedName>
</protein>
<dbReference type="Proteomes" id="UP000030008">
    <property type="component" value="Unassembled WGS sequence"/>
</dbReference>
<dbReference type="SUPFAM" id="SSF57997">
    <property type="entry name" value="Tropomyosin"/>
    <property type="match status" value="1"/>
</dbReference>
<evidence type="ECO:0000313" key="4">
    <source>
        <dbReference type="Proteomes" id="UP000030008"/>
    </source>
</evidence>
<dbReference type="Pfam" id="PF10145">
    <property type="entry name" value="PhageMin_Tail"/>
    <property type="match status" value="1"/>
</dbReference>
<dbReference type="Gene3D" id="1.10.287.1490">
    <property type="match status" value="1"/>
</dbReference>
<name>A0A099IA31_CLOIN</name>
<dbReference type="EMBL" id="JQIF01000023">
    <property type="protein sequence ID" value="KGJ54072.1"/>
    <property type="molecule type" value="Genomic_DNA"/>
</dbReference>
<dbReference type="InterPro" id="IPR010090">
    <property type="entry name" value="Phage_tape_meas"/>
</dbReference>
<sequence length="1173" mass="128471">MGYDIGPRIGITGEREFNNQIQKINGRLKLLGSEMNLLTKKYDGNSDSLDFLQDKNEILKKQLQEQDTKVSVLSKAYKEQSEKLGNLKKELENATKAYGENSAEALKAENALRKQEDVMAKLGTSINETKGYCEALKNQIADNSKKMDELSAAEKNASSKLGELTQDITRQQKELAELQRAYQEAAISKGKDDRETQQLAAQITALSKDLQTNKQRLSAVQTESKQLAGALDEVEDSAKDAGDGFTIMKGAMADITADGIQSLAGSLKELVTQSDGASASFQAATGASADEMKRYNEEMKELYNNDYGDSLQDIADSMARVKQQMSDLDDEDLKNVTAGVKTLEDTFDMDFNETLRGTKQLMYQFGLSAEDSMDLIAMGAQNGLNYTDELGDNISEYAGKFAQAGYGADDYFQLLKNGSQNGAYNLDKINDAINEVTTRLADGTIEDSLDMFSSETGKVFKAWKDGRATQKDVIDAIVKDIGKTTNQQKKLTKAATAFGTMGEDANAKFVESLTSVGDEFSDVSGKMKEIQDIKYGTVESQLRGLGRTLQTDLLEPMIQDAMPVLKGGVEWMIDNLPLVEGALVTLGTAATTAFAVNKISKFKDSITNIAGGLTKLATADIPGVSSALGGLGSLLAAHPLLALAGVATAAGTAMFIFSQKTDAATEAIKKSSEETQKQIDAWKEMQAAQEEAVEGIYGNFEYYAQLKTELESITSANGEVKKGYEDRARVILGELNDALGTELQMNGNIIDSYKEQMKNIDDLITKKQAQALVDSGMDEYTEAVKKNAQATRDMLKAEEEYAAKKAELQPEIDALSEKMISSADKLAPRRRAQLQAELDVYKENYEKKKELADGYTQTIAEQKYLMEEMEKGTAESQKNIVDYVANTYKENGKSLQLSTQEQIDMLKRYVAEHKNSEDAAVKKQVEASEMQLKTLEKQLKDELGVVTDAIPEHATLWETMCTAGLNAYKKNEDQFLSAAFGQTEKAKKGIDDGTPQTKAAWQALADKGYAVLDGNTWKYTDAGENYALGLKNGVNNRAGEVFGAVSNMGLMMISALHDSLKENSPSKAAFEAGDFFTIGTINGVENEKKKLFSTITDMGKGMVERLQDNSAIMQRAQSEMFGVDGTFLSNTKAILESEQVNQINVYLDSRMIEQMVVKRVNRNQTFKSIVTGG</sequence>
<feature type="coiled-coil region" evidence="1">
    <location>
        <begin position="133"/>
        <end position="188"/>
    </location>
</feature>
<evidence type="ECO:0000313" key="3">
    <source>
        <dbReference type="EMBL" id="KGJ54072.1"/>
    </source>
</evidence>
<evidence type="ECO:0000259" key="2">
    <source>
        <dbReference type="Pfam" id="PF10145"/>
    </source>
</evidence>
<feature type="domain" description="Phage tail tape measure protein" evidence="2">
    <location>
        <begin position="306"/>
        <end position="499"/>
    </location>
</feature>
<dbReference type="RefSeq" id="WP_044904615.1">
    <property type="nucleotide sequence ID" value="NZ_JQIF01000023.1"/>
</dbReference>
<feature type="coiled-coil region" evidence="1">
    <location>
        <begin position="750"/>
        <end position="807"/>
    </location>
</feature>
<keyword evidence="1" id="KW-0175">Coiled coil</keyword>